<dbReference type="InterPro" id="IPR002575">
    <property type="entry name" value="Aminoglycoside_PTrfase"/>
</dbReference>
<feature type="domain" description="Aminoglycoside phosphotransferase" evidence="1">
    <location>
        <begin position="36"/>
        <end position="259"/>
    </location>
</feature>
<dbReference type="InterPro" id="IPR011009">
    <property type="entry name" value="Kinase-like_dom_sf"/>
</dbReference>
<protein>
    <submittedName>
        <fullName evidence="2">Phosphotransferase family protein</fullName>
    </submittedName>
</protein>
<dbReference type="Gene3D" id="3.90.1200.10">
    <property type="match status" value="1"/>
</dbReference>
<dbReference type="EMBL" id="QDGZ01000018">
    <property type="protein sequence ID" value="PVG80622.1"/>
    <property type="molecule type" value="Genomic_DNA"/>
</dbReference>
<dbReference type="InterPro" id="IPR041726">
    <property type="entry name" value="ACAD10_11_N"/>
</dbReference>
<proteinExistence type="predicted"/>
<dbReference type="Gene3D" id="3.30.200.20">
    <property type="entry name" value="Phosphorylase Kinase, domain 1"/>
    <property type="match status" value="1"/>
</dbReference>
<dbReference type="AlphaFoldDB" id="A0A2T8F4I4"/>
<dbReference type="GO" id="GO:0016740">
    <property type="term" value="F:transferase activity"/>
    <property type="evidence" value="ECO:0007669"/>
    <property type="project" value="UniProtKB-KW"/>
</dbReference>
<dbReference type="CDD" id="cd05154">
    <property type="entry name" value="ACAD10_11_N-like"/>
    <property type="match status" value="1"/>
</dbReference>
<evidence type="ECO:0000259" key="1">
    <source>
        <dbReference type="Pfam" id="PF01636"/>
    </source>
</evidence>
<gene>
    <name evidence="2" type="ORF">DDE18_22250</name>
</gene>
<dbReference type="RefSeq" id="WP_116574619.1">
    <property type="nucleotide sequence ID" value="NZ_QDGZ01000018.1"/>
</dbReference>
<dbReference type="SUPFAM" id="SSF56112">
    <property type="entry name" value="Protein kinase-like (PK-like)"/>
    <property type="match status" value="1"/>
</dbReference>
<sequence length="346" mass="37159">MTTDVAQIGSSVELDPAALGLYLQARGTPVAGAVSAKRIGLGQSNLTYELRDEAGRRWVARRPPLGHLLASAHDVGREHKILSALAGTDVPIPGVIALVEDPAVCDAPVLVVEYVDGLVVDRMGAAEALSPEQRHTVGLELARVLARVHAVDVEDAGLSDLASHSPYALRQLKRWSRQWNASRTRDLPSLDRLTAWLTAHVPTTTSLTLVHGDLHIRNVILDPISAGVRAALDWELSTLGDPLADLGSTLAYWPEPSDPPSGLFEASTLAGFATREEIIETYAAESGRDLRGLNFWEVLGMWKIAIIAEGVRRRALDEPANAAEHGTPTVELIDAMVARALHRAAA</sequence>
<name>A0A2T8F4I4_9ACTN</name>
<dbReference type="Proteomes" id="UP000246018">
    <property type="component" value="Unassembled WGS sequence"/>
</dbReference>
<organism evidence="2 3">
    <name type="scientific">Nocardioides gansuensis</name>
    <dbReference type="NCBI Taxonomy" id="2138300"/>
    <lineage>
        <taxon>Bacteria</taxon>
        <taxon>Bacillati</taxon>
        <taxon>Actinomycetota</taxon>
        <taxon>Actinomycetes</taxon>
        <taxon>Propionibacteriales</taxon>
        <taxon>Nocardioidaceae</taxon>
        <taxon>Nocardioides</taxon>
    </lineage>
</organism>
<dbReference type="Pfam" id="PF01636">
    <property type="entry name" value="APH"/>
    <property type="match status" value="1"/>
</dbReference>
<evidence type="ECO:0000313" key="2">
    <source>
        <dbReference type="EMBL" id="PVG80622.1"/>
    </source>
</evidence>
<dbReference type="OrthoDB" id="3806873at2"/>
<comment type="caution">
    <text evidence="2">The sequence shown here is derived from an EMBL/GenBank/DDBJ whole genome shotgun (WGS) entry which is preliminary data.</text>
</comment>
<accession>A0A2T8F4I4</accession>
<dbReference type="PANTHER" id="PTHR47829">
    <property type="entry name" value="HYDROLASE, PUTATIVE (AFU_ORTHOLOGUE AFUA_1G12880)-RELATED"/>
    <property type="match status" value="1"/>
</dbReference>
<reference evidence="2 3" key="1">
    <citation type="submission" date="2018-04" db="EMBL/GenBank/DDBJ databases">
        <title>Genome of Nocardioides gansuensis WSJ-1.</title>
        <authorList>
            <person name="Wu S."/>
            <person name="Wang G."/>
        </authorList>
    </citation>
    <scope>NUCLEOTIDE SEQUENCE [LARGE SCALE GENOMIC DNA]</scope>
    <source>
        <strain evidence="2 3">WSJ-1</strain>
    </source>
</reference>
<evidence type="ECO:0000313" key="3">
    <source>
        <dbReference type="Proteomes" id="UP000246018"/>
    </source>
</evidence>
<keyword evidence="3" id="KW-1185">Reference proteome</keyword>
<keyword evidence="2" id="KW-0808">Transferase</keyword>
<dbReference type="InterPro" id="IPR052898">
    <property type="entry name" value="ACAD10-like"/>
</dbReference>
<dbReference type="PANTHER" id="PTHR47829:SF1">
    <property type="entry name" value="HAD FAMILY PHOSPHATASE"/>
    <property type="match status" value="1"/>
</dbReference>